<evidence type="ECO:0000259" key="1">
    <source>
        <dbReference type="Pfam" id="PF01370"/>
    </source>
</evidence>
<dbReference type="Gene3D" id="3.40.50.720">
    <property type="entry name" value="NAD(P)-binding Rossmann-like Domain"/>
    <property type="match status" value="1"/>
</dbReference>
<dbReference type="AlphaFoldDB" id="A0A7C4TF42"/>
<reference evidence="2" key="1">
    <citation type="journal article" date="2020" name="mSystems">
        <title>Genome- and Community-Level Interaction Insights into Carbon Utilization and Element Cycling Functions of Hydrothermarchaeota in Hydrothermal Sediment.</title>
        <authorList>
            <person name="Zhou Z."/>
            <person name="Liu Y."/>
            <person name="Xu W."/>
            <person name="Pan J."/>
            <person name="Luo Z.H."/>
            <person name="Li M."/>
        </authorList>
    </citation>
    <scope>NUCLEOTIDE SEQUENCE [LARGE SCALE GENOMIC DNA]</scope>
    <source>
        <strain evidence="2">SpSt-774</strain>
    </source>
</reference>
<organism evidence="2">
    <name type="scientific">candidate division WOR-3 bacterium</name>
    <dbReference type="NCBI Taxonomy" id="2052148"/>
    <lineage>
        <taxon>Bacteria</taxon>
        <taxon>Bacteria division WOR-3</taxon>
    </lineage>
</organism>
<dbReference type="PANTHER" id="PTHR43245">
    <property type="entry name" value="BIFUNCTIONAL POLYMYXIN RESISTANCE PROTEIN ARNA"/>
    <property type="match status" value="1"/>
</dbReference>
<comment type="caution">
    <text evidence="2">The sequence shown here is derived from an EMBL/GenBank/DDBJ whole genome shotgun (WGS) entry which is preliminary data.</text>
</comment>
<dbReference type="InterPro" id="IPR036291">
    <property type="entry name" value="NAD(P)-bd_dom_sf"/>
</dbReference>
<dbReference type="Pfam" id="PF01370">
    <property type="entry name" value="Epimerase"/>
    <property type="match status" value="1"/>
</dbReference>
<protein>
    <submittedName>
        <fullName evidence="2">NAD(P)-dependent oxidoreductase</fullName>
    </submittedName>
</protein>
<dbReference type="EMBL" id="DTGZ01000153">
    <property type="protein sequence ID" value="HGV98230.1"/>
    <property type="molecule type" value="Genomic_DNA"/>
</dbReference>
<gene>
    <name evidence="2" type="ORF">ENV60_08045</name>
</gene>
<evidence type="ECO:0000313" key="2">
    <source>
        <dbReference type="EMBL" id="HGV98230.1"/>
    </source>
</evidence>
<feature type="domain" description="NAD-dependent epimerase/dehydratase" evidence="1">
    <location>
        <begin position="3"/>
        <end position="218"/>
    </location>
</feature>
<dbReference type="InterPro" id="IPR050177">
    <property type="entry name" value="Lipid_A_modif_metabolic_enz"/>
</dbReference>
<dbReference type="InterPro" id="IPR001509">
    <property type="entry name" value="Epimerase_deHydtase"/>
</dbReference>
<dbReference type="SUPFAM" id="SSF51735">
    <property type="entry name" value="NAD(P)-binding Rossmann-fold domains"/>
    <property type="match status" value="1"/>
</dbReference>
<sequence>MKILLIGHTGFIGKFLTRKLVEMGHKVAGLDIKEPSTEQKKICENFYGDILSYEDVMKSAKGVELVISLAAKHHDFGIKKEEYFRVNEGGTINLLKCMSCLGIKKLIFYSSVAVYGTQDSPTTEESPLLPDTNYGRSKLAAENAIKKWVMEDKTREVIIIRPTVIFGPENYGNVYNLIDKIYKRRFIFVGDGSNIKSVAYVENLVDATIFLIDHLKPGIQIFNYSDEPQMTTREIVDLITEFMPHTIPKFKIPLSLAVLVGGIFDILAKITGYNFPITARRMQKFNTSTHHKAEKIRQLGFKQRITIREGFKRMIDWYELNQMNKKSPYLISKFKPTD</sequence>
<accession>A0A7C4TF42</accession>
<proteinExistence type="predicted"/>
<name>A0A7C4TF42_UNCW3</name>